<dbReference type="InterPro" id="IPR003111">
    <property type="entry name" value="Lon_prtase_N"/>
</dbReference>
<reference evidence="9 10" key="1">
    <citation type="submission" date="2024-08" db="EMBL/GenBank/DDBJ databases">
        <authorList>
            <person name="Cucini C."/>
            <person name="Frati F."/>
        </authorList>
    </citation>
    <scope>NUCLEOTIDE SEQUENCE [LARGE SCALE GENOMIC DNA]</scope>
</reference>
<dbReference type="CDD" id="cd16513">
    <property type="entry name" value="RING-HC_LONFs_rpt1"/>
    <property type="match status" value="1"/>
</dbReference>
<dbReference type="SMART" id="SM00184">
    <property type="entry name" value="RING"/>
    <property type="match status" value="2"/>
</dbReference>
<dbReference type="PROSITE" id="PS51787">
    <property type="entry name" value="LON_N"/>
    <property type="match status" value="1"/>
</dbReference>
<comment type="caution">
    <text evidence="9">The sequence shown here is derived from an EMBL/GenBank/DDBJ whole genome shotgun (WGS) entry which is preliminary data.</text>
</comment>
<dbReference type="InterPro" id="IPR027370">
    <property type="entry name" value="Znf-RING_euk"/>
</dbReference>
<organism evidence="9 10">
    <name type="scientific">Orchesella dallaii</name>
    <dbReference type="NCBI Taxonomy" id="48710"/>
    <lineage>
        <taxon>Eukaryota</taxon>
        <taxon>Metazoa</taxon>
        <taxon>Ecdysozoa</taxon>
        <taxon>Arthropoda</taxon>
        <taxon>Hexapoda</taxon>
        <taxon>Collembola</taxon>
        <taxon>Entomobryomorpha</taxon>
        <taxon>Entomobryoidea</taxon>
        <taxon>Orchesellidae</taxon>
        <taxon>Orchesellinae</taxon>
        <taxon>Orchesella</taxon>
    </lineage>
</organism>
<feature type="domain" description="RING-type" evidence="7">
    <location>
        <begin position="556"/>
        <end position="594"/>
    </location>
</feature>
<evidence type="ECO:0008006" key="11">
    <source>
        <dbReference type="Google" id="ProtNLM"/>
    </source>
</evidence>
<dbReference type="Gene3D" id="1.25.40.10">
    <property type="entry name" value="Tetratricopeptide repeat domain"/>
    <property type="match status" value="1"/>
</dbReference>
<feature type="compositionally biased region" description="Polar residues" evidence="6">
    <location>
        <begin position="486"/>
        <end position="496"/>
    </location>
</feature>
<dbReference type="SUPFAM" id="SSF57850">
    <property type="entry name" value="RING/U-box"/>
    <property type="match status" value="2"/>
</dbReference>
<dbReference type="PROSITE" id="PS50089">
    <property type="entry name" value="ZF_RING_2"/>
    <property type="match status" value="2"/>
</dbReference>
<feature type="region of interest" description="Disordered" evidence="6">
    <location>
        <begin position="137"/>
        <end position="190"/>
    </location>
</feature>
<dbReference type="InterPro" id="IPR001841">
    <property type="entry name" value="Znf_RING"/>
</dbReference>
<keyword evidence="5" id="KW-0802">TPR repeat</keyword>
<gene>
    <name evidence="9" type="ORF">ODALV1_LOCUS11908</name>
</gene>
<dbReference type="Gene3D" id="3.30.40.10">
    <property type="entry name" value="Zinc/RING finger domain, C3HC4 (zinc finger)"/>
    <property type="match status" value="2"/>
</dbReference>
<feature type="domain" description="Lon N-terminal" evidence="8">
    <location>
        <begin position="635"/>
        <end position="851"/>
    </location>
</feature>
<dbReference type="InterPro" id="IPR017907">
    <property type="entry name" value="Znf_RING_CS"/>
</dbReference>
<dbReference type="SUPFAM" id="SSF48452">
    <property type="entry name" value="TPR-like"/>
    <property type="match status" value="1"/>
</dbReference>
<keyword evidence="1" id="KW-0479">Metal-binding</keyword>
<feature type="region of interest" description="Disordered" evidence="6">
    <location>
        <begin position="421"/>
        <end position="457"/>
    </location>
</feature>
<dbReference type="SUPFAM" id="SSF88697">
    <property type="entry name" value="PUA domain-like"/>
    <property type="match status" value="1"/>
</dbReference>
<evidence type="ECO:0000256" key="5">
    <source>
        <dbReference type="PROSITE-ProRule" id="PRU00339"/>
    </source>
</evidence>
<evidence type="ECO:0000256" key="4">
    <source>
        <dbReference type="PROSITE-ProRule" id="PRU00175"/>
    </source>
</evidence>
<dbReference type="Gene3D" id="2.30.130.40">
    <property type="entry name" value="LON domain-like"/>
    <property type="match status" value="1"/>
</dbReference>
<evidence type="ECO:0000259" key="7">
    <source>
        <dbReference type="PROSITE" id="PS50089"/>
    </source>
</evidence>
<dbReference type="EMBL" id="CAXLJM020000036">
    <property type="protein sequence ID" value="CAL8104944.1"/>
    <property type="molecule type" value="Genomic_DNA"/>
</dbReference>
<keyword evidence="10" id="KW-1185">Reference proteome</keyword>
<evidence type="ECO:0000256" key="1">
    <source>
        <dbReference type="ARBA" id="ARBA00022723"/>
    </source>
</evidence>
<dbReference type="Pfam" id="PF13445">
    <property type="entry name" value="zf-RING_UBOX"/>
    <property type="match status" value="1"/>
</dbReference>
<evidence type="ECO:0000256" key="2">
    <source>
        <dbReference type="ARBA" id="ARBA00022771"/>
    </source>
</evidence>
<proteinExistence type="predicted"/>
<dbReference type="InterPro" id="IPR011990">
    <property type="entry name" value="TPR-like_helical_dom_sf"/>
</dbReference>
<feature type="compositionally biased region" description="Polar residues" evidence="6">
    <location>
        <begin position="443"/>
        <end position="455"/>
    </location>
</feature>
<feature type="repeat" description="TPR" evidence="5">
    <location>
        <begin position="277"/>
        <end position="310"/>
    </location>
</feature>
<evidence type="ECO:0000313" key="10">
    <source>
        <dbReference type="Proteomes" id="UP001642540"/>
    </source>
</evidence>
<protein>
    <recommendedName>
        <fullName evidence="11">LON peptidase N-terminal domain and RING finger protein 3</fullName>
    </recommendedName>
</protein>
<feature type="compositionally biased region" description="Low complexity" evidence="6">
    <location>
        <begin position="143"/>
        <end position="190"/>
    </location>
</feature>
<evidence type="ECO:0000256" key="3">
    <source>
        <dbReference type="ARBA" id="ARBA00022833"/>
    </source>
</evidence>
<name>A0ABP1QQE6_9HEXA</name>
<evidence type="ECO:0000313" key="9">
    <source>
        <dbReference type="EMBL" id="CAL8104944.1"/>
    </source>
</evidence>
<dbReference type="PROSITE" id="PS50005">
    <property type="entry name" value="TPR"/>
    <property type="match status" value="1"/>
</dbReference>
<keyword evidence="2 4" id="KW-0863">Zinc-finger</keyword>
<dbReference type="PANTHER" id="PTHR23327:SF42">
    <property type="entry name" value="LON PEPTIDASE N-TERMINAL DOMAIN AND RING FINGER PROTEIN C14F5.10C"/>
    <property type="match status" value="1"/>
</dbReference>
<dbReference type="Pfam" id="PF02190">
    <property type="entry name" value="LON_substr_bdg"/>
    <property type="match status" value="1"/>
</dbReference>
<dbReference type="SMART" id="SM00464">
    <property type="entry name" value="LON"/>
    <property type="match status" value="1"/>
</dbReference>
<dbReference type="Pfam" id="PF13923">
    <property type="entry name" value="zf-C3HC4_2"/>
    <property type="match status" value="1"/>
</dbReference>
<dbReference type="Proteomes" id="UP001642540">
    <property type="component" value="Unassembled WGS sequence"/>
</dbReference>
<dbReference type="SMART" id="SM00028">
    <property type="entry name" value="TPR"/>
    <property type="match status" value="3"/>
</dbReference>
<feature type="region of interest" description="Disordered" evidence="6">
    <location>
        <begin position="475"/>
        <end position="496"/>
    </location>
</feature>
<dbReference type="PANTHER" id="PTHR23327">
    <property type="entry name" value="RING FINGER PROTEIN 127"/>
    <property type="match status" value="1"/>
</dbReference>
<dbReference type="InterPro" id="IPR019734">
    <property type="entry name" value="TPR_rpt"/>
</dbReference>
<dbReference type="InterPro" id="IPR015947">
    <property type="entry name" value="PUA-like_sf"/>
</dbReference>
<sequence length="867" mass="97147">MLAMNDGRSSYHHHCQPAQSHFYSPYPLQKEWQMKIHAKMDTPNSNNKGPFQHSTSPTSVNANSNNNHGAYQSVGKPSPVENGSACPSSNSFNSSQSLKETIGLLLYCSREYGISVKSEDLRKLVELFICQVFDSVSSKSTGNCSSNKISNTNSTPTSTFSTSSSSPVVSSTSPSSTNSQPMTSSSPSHFSSSSIDSVEYALQGDSLSCPVCYGILVEPITLPCGHSYCKKCLKKENIGQSCHRCKHILSTEDVSNSKTNILIGSLVEKWWPNDMKVTNLRNEGNMFFEKKQLEPALTKYTEALDLSAEDHLSFGNRSHALLTAGKSEEALQDAESAIKCCPTWPKGYFRKSAALISLGRYEEAFLSLTICMYLIKATSKSKEDPALIPIINEMMKVFQKIFLQSPVTGCTLKRHNTEQLQFTPYPSGKKLNGRSDRRRPGYSNWNDSSEYNSSGDEADHSIYSTHAAEKSCSGWKSSRTSHHEANNQTHPHNQNSICSTFTHSSSPLTEQLNVRINRLFGRASQDLRCFELRLKGMTKGLRQSSSGLISSNDLECSLCYRLLFQPVSTGCGHTFCRCCLERCLDHNPACPLCKTSLQDYLANRDHSVTEFLESAIRSNLPKEYDERLKQHLEELNAVPSEGKTSQDVDIPIFVCTMAFPTIPCPLHVFEPRYRLMIRRCMENGTNKFGMCCYDADGEHNYGDVGTLLEIRNIRYFSDGRSVVDTVGCRRFRVLRKSIVDGYNAAKIELLHDQPLEEVDIPIVNELHNKVFKEANEWLQSIGQVRRQRIHSHFGMMPAMSDDWRESSDGPSWTWWLLAILPLDSKAQLAILSMCSLRKRLECILKVLSFVKNRMTSMGGEEPPQQQA</sequence>
<evidence type="ECO:0000256" key="6">
    <source>
        <dbReference type="SAM" id="MobiDB-lite"/>
    </source>
</evidence>
<feature type="domain" description="RING-type" evidence="7">
    <location>
        <begin position="209"/>
        <end position="246"/>
    </location>
</feature>
<dbReference type="InterPro" id="IPR046336">
    <property type="entry name" value="Lon_prtase_N_sf"/>
</dbReference>
<evidence type="ECO:0000259" key="8">
    <source>
        <dbReference type="PROSITE" id="PS51787"/>
    </source>
</evidence>
<dbReference type="InterPro" id="IPR013083">
    <property type="entry name" value="Znf_RING/FYVE/PHD"/>
</dbReference>
<dbReference type="CDD" id="cd16514">
    <property type="entry name" value="RING-HC_LONFs_rpt2"/>
    <property type="match status" value="1"/>
</dbReference>
<feature type="region of interest" description="Disordered" evidence="6">
    <location>
        <begin position="40"/>
        <end position="95"/>
    </location>
</feature>
<accession>A0ABP1QQE6</accession>
<dbReference type="PROSITE" id="PS00518">
    <property type="entry name" value="ZF_RING_1"/>
    <property type="match status" value="2"/>
</dbReference>
<feature type="compositionally biased region" description="Polar residues" evidence="6">
    <location>
        <begin position="42"/>
        <end position="70"/>
    </location>
</feature>
<keyword evidence="3" id="KW-0862">Zinc</keyword>